<proteinExistence type="inferred from homology"/>
<accession>A0A517MP30</accession>
<feature type="transmembrane region" description="Helical" evidence="12">
    <location>
        <begin position="6"/>
        <end position="26"/>
    </location>
</feature>
<keyword evidence="3" id="KW-0813">Transport</keyword>
<feature type="transmembrane region" description="Helical" evidence="12">
    <location>
        <begin position="33"/>
        <end position="54"/>
    </location>
</feature>
<dbReference type="PROSITE" id="PS50283">
    <property type="entry name" value="NA_SOLUT_SYMP_3"/>
    <property type="match status" value="1"/>
</dbReference>
<dbReference type="InterPro" id="IPR051163">
    <property type="entry name" value="Sodium:Solute_Symporter_SSF"/>
</dbReference>
<evidence type="ECO:0000256" key="11">
    <source>
        <dbReference type="RuleBase" id="RU362091"/>
    </source>
</evidence>
<dbReference type="Gene3D" id="1.20.1730.10">
    <property type="entry name" value="Sodium/glucose cotransporter"/>
    <property type="match status" value="1"/>
</dbReference>
<evidence type="ECO:0000313" key="13">
    <source>
        <dbReference type="EMBL" id="QDS96634.1"/>
    </source>
</evidence>
<dbReference type="PANTHER" id="PTHR42985:SF32">
    <property type="entry name" value="SODIUM IODIDE SYMPORTER"/>
    <property type="match status" value="1"/>
</dbReference>
<dbReference type="GO" id="GO:0005886">
    <property type="term" value="C:plasma membrane"/>
    <property type="evidence" value="ECO:0007669"/>
    <property type="project" value="UniProtKB-SubCell"/>
</dbReference>
<evidence type="ECO:0000256" key="4">
    <source>
        <dbReference type="ARBA" id="ARBA00022475"/>
    </source>
</evidence>
<keyword evidence="4" id="KW-1003">Cell membrane</keyword>
<comment type="similarity">
    <text evidence="2 11">Belongs to the sodium:solute symporter (SSF) (TC 2.A.21) family.</text>
</comment>
<dbReference type="NCBIfam" id="TIGR00813">
    <property type="entry name" value="sss"/>
    <property type="match status" value="1"/>
</dbReference>
<feature type="transmembrane region" description="Helical" evidence="12">
    <location>
        <begin position="229"/>
        <end position="248"/>
    </location>
</feature>
<dbReference type="RefSeq" id="WP_218932889.1">
    <property type="nucleotide sequence ID" value="NZ_CP036262.1"/>
</dbReference>
<dbReference type="Proteomes" id="UP000320672">
    <property type="component" value="Chromosome"/>
</dbReference>
<evidence type="ECO:0000256" key="6">
    <source>
        <dbReference type="ARBA" id="ARBA00022989"/>
    </source>
</evidence>
<dbReference type="GO" id="GO:0015293">
    <property type="term" value="F:symporter activity"/>
    <property type="evidence" value="ECO:0007669"/>
    <property type="project" value="TreeGrafter"/>
</dbReference>
<dbReference type="KEGG" id="rml:FF011L_54460"/>
<name>A0A517MP30_9BACT</name>
<reference evidence="13 14" key="1">
    <citation type="submission" date="2019-02" db="EMBL/GenBank/DDBJ databases">
        <title>Deep-cultivation of Planctomycetes and their phenomic and genomic characterization uncovers novel biology.</title>
        <authorList>
            <person name="Wiegand S."/>
            <person name="Jogler M."/>
            <person name="Boedeker C."/>
            <person name="Pinto D."/>
            <person name="Vollmers J."/>
            <person name="Rivas-Marin E."/>
            <person name="Kohn T."/>
            <person name="Peeters S.H."/>
            <person name="Heuer A."/>
            <person name="Rast P."/>
            <person name="Oberbeckmann S."/>
            <person name="Bunk B."/>
            <person name="Jeske O."/>
            <person name="Meyerdierks A."/>
            <person name="Storesund J.E."/>
            <person name="Kallscheuer N."/>
            <person name="Luecker S."/>
            <person name="Lage O.M."/>
            <person name="Pohl T."/>
            <person name="Merkel B.J."/>
            <person name="Hornburger P."/>
            <person name="Mueller R.-W."/>
            <person name="Bruemmer F."/>
            <person name="Labrenz M."/>
            <person name="Spormann A.M."/>
            <person name="Op den Camp H."/>
            <person name="Overmann J."/>
            <person name="Amann R."/>
            <person name="Jetten M.S.M."/>
            <person name="Mascher T."/>
            <person name="Medema M.H."/>
            <person name="Devos D.P."/>
            <person name="Kaster A.-K."/>
            <person name="Ovreas L."/>
            <person name="Rohde M."/>
            <person name="Galperin M.Y."/>
            <person name="Jogler C."/>
        </authorList>
    </citation>
    <scope>NUCLEOTIDE SEQUENCE [LARGE SCALE GENOMIC DNA]</scope>
    <source>
        <strain evidence="13 14">FF011L</strain>
    </source>
</reference>
<keyword evidence="14" id="KW-1185">Reference proteome</keyword>
<feature type="transmembrane region" description="Helical" evidence="12">
    <location>
        <begin position="347"/>
        <end position="372"/>
    </location>
</feature>
<evidence type="ECO:0000256" key="1">
    <source>
        <dbReference type="ARBA" id="ARBA00004651"/>
    </source>
</evidence>
<feature type="transmembrane region" description="Helical" evidence="12">
    <location>
        <begin position="149"/>
        <end position="168"/>
    </location>
</feature>
<dbReference type="InterPro" id="IPR038377">
    <property type="entry name" value="Na/Glc_symporter_sf"/>
</dbReference>
<feature type="transmembrane region" description="Helical" evidence="12">
    <location>
        <begin position="448"/>
        <end position="466"/>
    </location>
</feature>
<feature type="transmembrane region" description="Helical" evidence="12">
    <location>
        <begin position="486"/>
        <end position="505"/>
    </location>
</feature>
<dbReference type="Pfam" id="PF00474">
    <property type="entry name" value="SSF"/>
    <property type="match status" value="1"/>
</dbReference>
<evidence type="ECO:0000256" key="9">
    <source>
        <dbReference type="ARBA" id="ARBA00023136"/>
    </source>
</evidence>
<keyword evidence="10" id="KW-0739">Sodium transport</keyword>
<evidence type="ECO:0000256" key="10">
    <source>
        <dbReference type="ARBA" id="ARBA00023201"/>
    </source>
</evidence>
<evidence type="ECO:0000256" key="3">
    <source>
        <dbReference type="ARBA" id="ARBA00022448"/>
    </source>
</evidence>
<keyword evidence="9 12" id="KW-0472">Membrane</keyword>
<dbReference type="InterPro" id="IPR001734">
    <property type="entry name" value="Na/solute_symporter"/>
</dbReference>
<feature type="transmembrane region" description="Helical" evidence="12">
    <location>
        <begin position="420"/>
        <end position="441"/>
    </location>
</feature>
<evidence type="ECO:0000256" key="7">
    <source>
        <dbReference type="ARBA" id="ARBA00023053"/>
    </source>
</evidence>
<keyword evidence="7" id="KW-0915">Sodium</keyword>
<protein>
    <submittedName>
        <fullName evidence="13">Sodium/glucose cotransporter</fullName>
    </submittedName>
</protein>
<organism evidence="13 14">
    <name type="scientific">Roseimaritima multifibrata</name>
    <dbReference type="NCBI Taxonomy" id="1930274"/>
    <lineage>
        <taxon>Bacteria</taxon>
        <taxon>Pseudomonadati</taxon>
        <taxon>Planctomycetota</taxon>
        <taxon>Planctomycetia</taxon>
        <taxon>Pirellulales</taxon>
        <taxon>Pirellulaceae</taxon>
        <taxon>Roseimaritima</taxon>
    </lineage>
</organism>
<feature type="transmembrane region" description="Helical" evidence="12">
    <location>
        <begin position="114"/>
        <end position="143"/>
    </location>
</feature>
<evidence type="ECO:0000256" key="12">
    <source>
        <dbReference type="SAM" id="Phobius"/>
    </source>
</evidence>
<feature type="transmembrane region" description="Helical" evidence="12">
    <location>
        <begin position="392"/>
        <end position="414"/>
    </location>
</feature>
<gene>
    <name evidence="13" type="primary">sglT_5</name>
    <name evidence="13" type="ORF">FF011L_54460</name>
</gene>
<keyword evidence="5 12" id="KW-0812">Transmembrane</keyword>
<evidence type="ECO:0000256" key="2">
    <source>
        <dbReference type="ARBA" id="ARBA00006434"/>
    </source>
</evidence>
<feature type="transmembrane region" description="Helical" evidence="12">
    <location>
        <begin position="180"/>
        <end position="200"/>
    </location>
</feature>
<comment type="subcellular location">
    <subcellularLocation>
        <location evidence="1">Cell membrane</location>
        <topology evidence="1">Multi-pass membrane protein</topology>
    </subcellularLocation>
</comment>
<evidence type="ECO:0000256" key="5">
    <source>
        <dbReference type="ARBA" id="ARBA00022692"/>
    </source>
</evidence>
<dbReference type="EMBL" id="CP036262">
    <property type="protein sequence ID" value="QDS96634.1"/>
    <property type="molecule type" value="Genomic_DNA"/>
</dbReference>
<feature type="transmembrane region" description="Helical" evidence="12">
    <location>
        <begin position="269"/>
        <end position="294"/>
    </location>
</feature>
<dbReference type="GO" id="GO:0006814">
    <property type="term" value="P:sodium ion transport"/>
    <property type="evidence" value="ECO:0007669"/>
    <property type="project" value="UniProtKB-KW"/>
</dbReference>
<dbReference type="AlphaFoldDB" id="A0A517MP30"/>
<dbReference type="PANTHER" id="PTHR42985">
    <property type="entry name" value="SODIUM-COUPLED MONOCARBOXYLATE TRANSPORTER"/>
    <property type="match status" value="1"/>
</dbReference>
<evidence type="ECO:0000256" key="8">
    <source>
        <dbReference type="ARBA" id="ARBA00023065"/>
    </source>
</evidence>
<keyword evidence="6 12" id="KW-1133">Transmembrane helix</keyword>
<keyword evidence="8" id="KW-0406">Ion transport</keyword>
<sequence length="517" mass="55809">MLQSADLIVLFLYIAGVVAFGCWFVRRNDSSDAFMFAKGGLPGWAVGLSIFGTFLSSNTFLGVPGKAFASNYNAFVFSLSLPVAAWLATRYFVPFYRSSGAGSAYEHLEHRFGVWARMYAVVCYLLTQIARMGTIMIGVSLVLHALTGWSMVMIILVSGLFVTLYTLLGGIEAVIWTDVVQSLVLMGGAVVLLGMLLFGMPEGPGQAISMGMAENKFSLGSWSLDWSTSTVWVVFLFGVFINLGNFGIDQSFVQRYYTADSPAAANRAVWLGAILYIPISLLFFFIGTACYAYYQANPELMADVKQQVVENRNVGEDASAPVSLKEIGDKVLPHFITAKLPYGSAGLLIAAIAAAAMSSIDTSLNSSATVLLKDVYQRWLRPNVSEKESLWVLRAATMLVGMLGTGIAISMIGVHSILDAWWTLQGVFAGGILGLFLLGIVSKHVGRLAAGIAVVVGVLVIGWISLPAETSWLAEKYQSPFDSKMAIVIGTTTIFVLGSLLSVFFRRTPHEPADSES</sequence>
<evidence type="ECO:0000313" key="14">
    <source>
        <dbReference type="Proteomes" id="UP000320672"/>
    </source>
</evidence>
<dbReference type="CDD" id="cd11495">
    <property type="entry name" value="SLC5sbd_NIS-like_u3"/>
    <property type="match status" value="1"/>
</dbReference>